<keyword evidence="4" id="KW-1185">Reference proteome</keyword>
<feature type="region of interest" description="Disordered" evidence="1">
    <location>
        <begin position="403"/>
        <end position="429"/>
    </location>
</feature>
<name>A0ABR1IXG0_9AGAR</name>
<gene>
    <name evidence="3" type="ORF">VKT23_015527</name>
</gene>
<dbReference type="SUPFAM" id="SSF49785">
    <property type="entry name" value="Galactose-binding domain-like"/>
    <property type="match status" value="1"/>
</dbReference>
<accession>A0ABR1IXG0</accession>
<proteinExistence type="predicted"/>
<keyword evidence="2" id="KW-0732">Signal</keyword>
<organism evidence="3 4">
    <name type="scientific">Marasmiellus scandens</name>
    <dbReference type="NCBI Taxonomy" id="2682957"/>
    <lineage>
        <taxon>Eukaryota</taxon>
        <taxon>Fungi</taxon>
        <taxon>Dikarya</taxon>
        <taxon>Basidiomycota</taxon>
        <taxon>Agaricomycotina</taxon>
        <taxon>Agaricomycetes</taxon>
        <taxon>Agaricomycetidae</taxon>
        <taxon>Agaricales</taxon>
        <taxon>Marasmiineae</taxon>
        <taxon>Omphalotaceae</taxon>
        <taxon>Marasmiellus</taxon>
    </lineage>
</organism>
<evidence type="ECO:0000313" key="4">
    <source>
        <dbReference type="Proteomes" id="UP001498398"/>
    </source>
</evidence>
<dbReference type="EMBL" id="JBANRG010000053">
    <property type="protein sequence ID" value="KAK7443744.1"/>
    <property type="molecule type" value="Genomic_DNA"/>
</dbReference>
<dbReference type="InterPro" id="IPR008979">
    <property type="entry name" value="Galactose-bd-like_sf"/>
</dbReference>
<comment type="caution">
    <text evidence="3">The sequence shown here is derived from an EMBL/GenBank/DDBJ whole genome shotgun (WGS) entry which is preliminary data.</text>
</comment>
<feature type="signal peptide" evidence="2">
    <location>
        <begin position="1"/>
        <end position="34"/>
    </location>
</feature>
<dbReference type="Gene3D" id="2.60.120.260">
    <property type="entry name" value="Galactose-binding domain-like"/>
    <property type="match status" value="2"/>
</dbReference>
<reference evidence="3 4" key="1">
    <citation type="submission" date="2024-01" db="EMBL/GenBank/DDBJ databases">
        <title>A draft genome for the cacao thread blight pathogen Marasmiellus scandens.</title>
        <authorList>
            <person name="Baruah I.K."/>
            <person name="Leung J."/>
            <person name="Bukari Y."/>
            <person name="Amoako-Attah I."/>
            <person name="Meinhardt L.W."/>
            <person name="Bailey B.A."/>
            <person name="Cohen S.P."/>
        </authorList>
    </citation>
    <scope>NUCLEOTIDE SEQUENCE [LARGE SCALE GENOMIC DNA]</scope>
    <source>
        <strain evidence="3 4">GH-19</strain>
    </source>
</reference>
<protein>
    <submittedName>
        <fullName evidence="3">Uncharacterized protein</fullName>
    </submittedName>
</protein>
<evidence type="ECO:0000313" key="3">
    <source>
        <dbReference type="EMBL" id="KAK7443744.1"/>
    </source>
</evidence>
<dbReference type="Proteomes" id="UP001498398">
    <property type="component" value="Unassembled WGS sequence"/>
</dbReference>
<feature type="chain" id="PRO_5045318765" evidence="2">
    <location>
        <begin position="35"/>
        <end position="429"/>
    </location>
</feature>
<sequence length="429" mass="45171">MRKSLNLSSSKMFKAVLTLVSLGLFFATSTQVLASPASSKRDNATYCPYPPYPSRSLIARQSNDGLSFSGSQWIWTSEIDSTTGFAPVGSRAFRKTFGPPEGKTPSTLKVAYAVDDIATLFVNGQNIATHNLWFTADTFCVTLKPCMNVIAFNATNTEGVAALLVTAEVTYTDGSTSRIVSDQSWRASGASIPDGFEQLSFDDSSWPLAIGEGAYPNEDFANYGTIPIAGSDALSLAPARWIWTNELTTPGGAVPAAARAFRTTIALPPSQTSASAEVLIVADNQYSLYINGRFVGTGTSFQSAQRFSVDNIQGPEVVVAVYGVNGDGPNPNPAGLLASFQFTSKDPSSCVDCSSETYLFTSSSWKATNGVPSGFEQPGFDDSAWPTTVEEGDVNAGPWAPITVASADSTPGSPLPGAPAGNLIRSSSL</sequence>
<evidence type="ECO:0000256" key="2">
    <source>
        <dbReference type="SAM" id="SignalP"/>
    </source>
</evidence>
<evidence type="ECO:0000256" key="1">
    <source>
        <dbReference type="SAM" id="MobiDB-lite"/>
    </source>
</evidence>